<evidence type="ECO:0000256" key="1">
    <source>
        <dbReference type="ARBA" id="ARBA00004123"/>
    </source>
</evidence>
<dbReference type="PANTHER" id="PTHR28559:SF1">
    <property type="entry name" value="DNA REPAIR PROTEIN XRCC4"/>
    <property type="match status" value="1"/>
</dbReference>
<dbReference type="GO" id="GO:0006303">
    <property type="term" value="P:double-strand break repair via nonhomologous end joining"/>
    <property type="evidence" value="ECO:0007669"/>
    <property type="project" value="TreeGrafter"/>
</dbReference>
<evidence type="ECO:0000256" key="3">
    <source>
        <dbReference type="ARBA" id="ARBA00023172"/>
    </source>
</evidence>
<keyword evidence="2" id="KW-0227">DNA damage</keyword>
<keyword evidence="4" id="KW-0234">DNA repair</keyword>
<keyword evidence="5" id="KW-0539">Nucleus</keyword>
<dbReference type="InterPro" id="IPR010585">
    <property type="entry name" value="DNA_repair_prot_XRCC4"/>
</dbReference>
<dbReference type="PANTHER" id="PTHR28559">
    <property type="entry name" value="DNA REPAIR PROTEIN XRCC4"/>
    <property type="match status" value="1"/>
</dbReference>
<dbReference type="Proteomes" id="UP000447434">
    <property type="component" value="Chromosome 2"/>
</dbReference>
<feature type="region of interest" description="Disordered" evidence="7">
    <location>
        <begin position="199"/>
        <end position="263"/>
    </location>
</feature>
<evidence type="ECO:0000256" key="4">
    <source>
        <dbReference type="ARBA" id="ARBA00023204"/>
    </source>
</evidence>
<dbReference type="InterPro" id="IPR014751">
    <property type="entry name" value="XRCC4-like_C"/>
</dbReference>
<dbReference type="GO" id="GO:0006310">
    <property type="term" value="P:DNA recombination"/>
    <property type="evidence" value="ECO:0007669"/>
    <property type="project" value="UniProtKB-KW"/>
</dbReference>
<proteinExistence type="inferred from homology"/>
<feature type="domain" description="XRCC4 N-terminal" evidence="8">
    <location>
        <begin position="25"/>
        <end position="119"/>
    </location>
</feature>
<dbReference type="InterPro" id="IPR009089">
    <property type="entry name" value="XRCC4_N_sf"/>
</dbReference>
<dbReference type="Pfam" id="PF06632">
    <property type="entry name" value="XRCC4"/>
    <property type="match status" value="1"/>
</dbReference>
<dbReference type="OrthoDB" id="8064436at2759"/>
<dbReference type="FunFam" id="1.20.5.370:FF:000012">
    <property type="entry name" value="DNA repair protein XRCC4"/>
    <property type="match status" value="1"/>
</dbReference>
<dbReference type="GO" id="GO:0010165">
    <property type="term" value="P:response to X-ray"/>
    <property type="evidence" value="ECO:0007669"/>
    <property type="project" value="TreeGrafter"/>
</dbReference>
<comment type="caution">
    <text evidence="9">The sequence shown here is derived from an EMBL/GenBank/DDBJ whole genome shotgun (WGS) entry which is preliminary data.</text>
</comment>
<evidence type="ECO:0000256" key="2">
    <source>
        <dbReference type="ARBA" id="ARBA00022763"/>
    </source>
</evidence>
<keyword evidence="10" id="KW-1185">Reference proteome</keyword>
<comment type="subcellular location">
    <subcellularLocation>
        <location evidence="1">Nucleus</location>
    </subcellularLocation>
</comment>
<dbReference type="SUPFAM" id="SSF58022">
    <property type="entry name" value="XRCC4, C-terminal oligomerization domain"/>
    <property type="match status" value="1"/>
</dbReference>
<dbReference type="SUPFAM" id="SSF50809">
    <property type="entry name" value="XRCC4, N-terminal domain"/>
    <property type="match status" value="1"/>
</dbReference>
<comment type="similarity">
    <text evidence="6">Belongs to the XRCC4-XLF family. XRCC4 subfamily.</text>
</comment>
<protein>
    <submittedName>
        <fullName evidence="9">Putative DNA repair protein XRCC4</fullName>
    </submittedName>
</protein>
<evidence type="ECO:0000256" key="5">
    <source>
        <dbReference type="ARBA" id="ARBA00023242"/>
    </source>
</evidence>
<dbReference type="EMBL" id="WOCE01000002">
    <property type="protein sequence ID" value="KAE9619176.1"/>
    <property type="molecule type" value="Genomic_DNA"/>
</dbReference>
<evidence type="ECO:0000256" key="7">
    <source>
        <dbReference type="SAM" id="MobiDB-lite"/>
    </source>
</evidence>
<dbReference type="InterPro" id="IPR038051">
    <property type="entry name" value="XRCC4-like_N_sf"/>
</dbReference>
<dbReference type="GO" id="GO:0032807">
    <property type="term" value="C:DNA ligase IV complex"/>
    <property type="evidence" value="ECO:0007669"/>
    <property type="project" value="TreeGrafter"/>
</dbReference>
<evidence type="ECO:0000256" key="6">
    <source>
        <dbReference type="ARBA" id="ARBA00025728"/>
    </source>
</evidence>
<evidence type="ECO:0000259" key="8">
    <source>
        <dbReference type="Pfam" id="PF06632"/>
    </source>
</evidence>
<dbReference type="Gene3D" id="1.20.5.370">
    <property type="match status" value="1"/>
</dbReference>
<dbReference type="GO" id="GO:0005958">
    <property type="term" value="C:DNA-dependent protein kinase-DNA ligase 4 complex"/>
    <property type="evidence" value="ECO:0007669"/>
    <property type="project" value="TreeGrafter"/>
</dbReference>
<organism evidence="9 10">
    <name type="scientific">Lupinus albus</name>
    <name type="common">White lupine</name>
    <name type="synonym">Lupinus termis</name>
    <dbReference type="NCBI Taxonomy" id="3870"/>
    <lineage>
        <taxon>Eukaryota</taxon>
        <taxon>Viridiplantae</taxon>
        <taxon>Streptophyta</taxon>
        <taxon>Embryophyta</taxon>
        <taxon>Tracheophyta</taxon>
        <taxon>Spermatophyta</taxon>
        <taxon>Magnoliopsida</taxon>
        <taxon>eudicotyledons</taxon>
        <taxon>Gunneridae</taxon>
        <taxon>Pentapetalae</taxon>
        <taxon>rosids</taxon>
        <taxon>fabids</taxon>
        <taxon>Fabales</taxon>
        <taxon>Fabaceae</taxon>
        <taxon>Papilionoideae</taxon>
        <taxon>50 kb inversion clade</taxon>
        <taxon>genistoids sensu lato</taxon>
        <taxon>core genistoids</taxon>
        <taxon>Genisteae</taxon>
        <taxon>Lupinus</taxon>
    </lineage>
</organism>
<sequence>MDEETKRHTCLKLDIPNNNTKDTEPIFVKGTWFNTHFNLAITDGLNAWFCNASEEEVKQRATQWDQPVSEYVHLAERYLGFQQPGSIYAFADAGDGHKRLSWTFEKEGMTLQWRWKCMLSPNSKKTTAEILDFLMDANITLSEEVVKKTELFEKMKVEAEKSLALSERVTNEKVEFESEIYGKFLGVLNSKKSKLRELRDQLSNSKQETSAKSPQDEDTDKTESFDEESDYDKSDEDPHKDIGASSKHVSMNKPSRGRRTRRS</sequence>
<evidence type="ECO:0000313" key="9">
    <source>
        <dbReference type="EMBL" id="KAE9619176.1"/>
    </source>
</evidence>
<evidence type="ECO:0000313" key="10">
    <source>
        <dbReference type="Proteomes" id="UP000447434"/>
    </source>
</evidence>
<feature type="compositionally biased region" description="Acidic residues" evidence="7">
    <location>
        <begin position="216"/>
        <end position="235"/>
    </location>
</feature>
<accession>A0A6A5N5F1</accession>
<dbReference type="Gene3D" id="2.170.210.10">
    <property type="entry name" value="DNA double-strand break repair and VJ recombination XRCC4, N-terminal"/>
    <property type="match status" value="1"/>
</dbReference>
<feature type="compositionally biased region" description="Polar residues" evidence="7">
    <location>
        <begin position="201"/>
        <end position="213"/>
    </location>
</feature>
<dbReference type="InterPro" id="IPR053961">
    <property type="entry name" value="XRCC4_N"/>
</dbReference>
<reference evidence="10" key="1">
    <citation type="journal article" date="2020" name="Nat. Commun.">
        <title>Genome sequence of the cluster root forming white lupin.</title>
        <authorList>
            <person name="Hufnagel B."/>
            <person name="Marques A."/>
            <person name="Soriano A."/>
            <person name="Marques L."/>
            <person name="Divol F."/>
            <person name="Doumas P."/>
            <person name="Sallet E."/>
            <person name="Mancinotti D."/>
            <person name="Carrere S."/>
            <person name="Marande W."/>
            <person name="Arribat S."/>
            <person name="Keller J."/>
            <person name="Huneau C."/>
            <person name="Blein T."/>
            <person name="Aime D."/>
            <person name="Laguerre M."/>
            <person name="Taylor J."/>
            <person name="Schubert V."/>
            <person name="Nelson M."/>
            <person name="Geu-Flores F."/>
            <person name="Crespi M."/>
            <person name="Gallardo-Guerrero K."/>
            <person name="Delaux P.-M."/>
            <person name="Salse J."/>
            <person name="Berges H."/>
            <person name="Guyot R."/>
            <person name="Gouzy J."/>
            <person name="Peret B."/>
        </authorList>
    </citation>
    <scope>NUCLEOTIDE SEQUENCE [LARGE SCALE GENOMIC DNA]</scope>
    <source>
        <strain evidence="10">cv. Amiga</strain>
    </source>
</reference>
<keyword evidence="3" id="KW-0233">DNA recombination</keyword>
<dbReference type="AlphaFoldDB" id="A0A6A5N5F1"/>
<gene>
    <name evidence="9" type="ORF">Lalb_Chr02g0150381</name>
</gene>
<name>A0A6A5N5F1_LUPAL</name>
<dbReference type="GO" id="GO:0003677">
    <property type="term" value="F:DNA binding"/>
    <property type="evidence" value="ECO:0007669"/>
    <property type="project" value="InterPro"/>
</dbReference>